<dbReference type="GO" id="GO:0071555">
    <property type="term" value="P:cell wall organization"/>
    <property type="evidence" value="ECO:0007669"/>
    <property type="project" value="TreeGrafter"/>
</dbReference>
<evidence type="ECO:0000313" key="2">
    <source>
        <dbReference type="EMBL" id="MPN32059.1"/>
    </source>
</evidence>
<accession>A0A645H243</accession>
<dbReference type="SUPFAM" id="SSF56601">
    <property type="entry name" value="beta-lactamase/transpeptidase-like"/>
    <property type="match status" value="1"/>
</dbReference>
<protein>
    <submittedName>
        <fullName evidence="2">Penicillin-binding protein A</fullName>
    </submittedName>
</protein>
<name>A0A645H243_9ZZZZ</name>
<dbReference type="Pfam" id="PF00905">
    <property type="entry name" value="Transpeptidase"/>
    <property type="match status" value="1"/>
</dbReference>
<dbReference type="InterPro" id="IPR012338">
    <property type="entry name" value="Beta-lactam/transpept-like"/>
</dbReference>
<sequence>MQMANYVSTIANGGYRRNVSIVKDLKKYDGSNTDYVPKRESERIELKDYSHLETLKKGMKLVSEKDSALPYSNFPVQVGSKTGTAQKEGTNPETGKPYDDFAWYVAFAPYDDPQIAVACVIFQGGSGRYPTPIVRDVLGEYLSLYGTVNNQ</sequence>
<dbReference type="GO" id="GO:0005886">
    <property type="term" value="C:plasma membrane"/>
    <property type="evidence" value="ECO:0007669"/>
    <property type="project" value="TreeGrafter"/>
</dbReference>
<proteinExistence type="predicted"/>
<dbReference type="PANTHER" id="PTHR30627:SF2">
    <property type="entry name" value="PEPTIDOGLYCAN D,D-TRANSPEPTIDASE MRDA"/>
    <property type="match status" value="1"/>
</dbReference>
<organism evidence="2">
    <name type="scientific">bioreactor metagenome</name>
    <dbReference type="NCBI Taxonomy" id="1076179"/>
    <lineage>
        <taxon>unclassified sequences</taxon>
        <taxon>metagenomes</taxon>
        <taxon>ecological metagenomes</taxon>
    </lineage>
</organism>
<reference evidence="2" key="1">
    <citation type="submission" date="2019-08" db="EMBL/GenBank/DDBJ databases">
        <authorList>
            <person name="Kucharzyk K."/>
            <person name="Murdoch R.W."/>
            <person name="Higgins S."/>
            <person name="Loffler F."/>
        </authorList>
    </citation>
    <scope>NUCLEOTIDE SEQUENCE</scope>
</reference>
<evidence type="ECO:0000259" key="1">
    <source>
        <dbReference type="Pfam" id="PF00905"/>
    </source>
</evidence>
<dbReference type="InterPro" id="IPR050515">
    <property type="entry name" value="Beta-lactam/transpept"/>
</dbReference>
<feature type="domain" description="Penicillin-binding protein transpeptidase" evidence="1">
    <location>
        <begin position="1"/>
        <end position="138"/>
    </location>
</feature>
<dbReference type="Gene3D" id="3.40.710.10">
    <property type="entry name" value="DD-peptidase/beta-lactamase superfamily"/>
    <property type="match status" value="1"/>
</dbReference>
<dbReference type="GO" id="GO:0071972">
    <property type="term" value="F:peptidoglycan L,D-transpeptidase activity"/>
    <property type="evidence" value="ECO:0007669"/>
    <property type="project" value="TreeGrafter"/>
</dbReference>
<dbReference type="PANTHER" id="PTHR30627">
    <property type="entry name" value="PEPTIDOGLYCAN D,D-TRANSPEPTIDASE"/>
    <property type="match status" value="1"/>
</dbReference>
<gene>
    <name evidence="2" type="primary">pbpA_9</name>
    <name evidence="2" type="ORF">SDC9_179535</name>
</gene>
<dbReference type="AlphaFoldDB" id="A0A645H243"/>
<dbReference type="EMBL" id="VSSQ01083859">
    <property type="protein sequence ID" value="MPN32059.1"/>
    <property type="molecule type" value="Genomic_DNA"/>
</dbReference>
<comment type="caution">
    <text evidence="2">The sequence shown here is derived from an EMBL/GenBank/DDBJ whole genome shotgun (WGS) entry which is preliminary data.</text>
</comment>
<dbReference type="InterPro" id="IPR001460">
    <property type="entry name" value="PCN-bd_Tpept"/>
</dbReference>
<dbReference type="GO" id="GO:0008658">
    <property type="term" value="F:penicillin binding"/>
    <property type="evidence" value="ECO:0007669"/>
    <property type="project" value="InterPro"/>
</dbReference>